<gene>
    <name evidence="2" type="ORF">GCM10011348_14410</name>
</gene>
<organism evidence="2 3">
    <name type="scientific">Marinobacterium nitratireducens</name>
    <dbReference type="NCBI Taxonomy" id="518897"/>
    <lineage>
        <taxon>Bacteria</taxon>
        <taxon>Pseudomonadati</taxon>
        <taxon>Pseudomonadota</taxon>
        <taxon>Gammaproteobacteria</taxon>
        <taxon>Oceanospirillales</taxon>
        <taxon>Oceanospirillaceae</taxon>
        <taxon>Marinobacterium</taxon>
    </lineage>
</organism>
<name>A0A918DRM3_9GAMM</name>
<evidence type="ECO:0000313" key="3">
    <source>
        <dbReference type="Proteomes" id="UP000599578"/>
    </source>
</evidence>
<evidence type="ECO:0000256" key="1">
    <source>
        <dbReference type="SAM" id="Phobius"/>
    </source>
</evidence>
<evidence type="ECO:0000313" key="2">
    <source>
        <dbReference type="EMBL" id="GGO79639.1"/>
    </source>
</evidence>
<dbReference type="EMBL" id="BMLT01000003">
    <property type="protein sequence ID" value="GGO79639.1"/>
    <property type="molecule type" value="Genomic_DNA"/>
</dbReference>
<accession>A0A918DRM3</accession>
<comment type="caution">
    <text evidence="2">The sequence shown here is derived from an EMBL/GenBank/DDBJ whole genome shotgun (WGS) entry which is preliminary data.</text>
</comment>
<keyword evidence="1" id="KW-0472">Membrane</keyword>
<dbReference type="AlphaFoldDB" id="A0A918DRM3"/>
<dbReference type="Proteomes" id="UP000599578">
    <property type="component" value="Unassembled WGS sequence"/>
</dbReference>
<keyword evidence="1" id="KW-0812">Transmembrane</keyword>
<protein>
    <submittedName>
        <fullName evidence="2">Uncharacterized protein</fullName>
    </submittedName>
</protein>
<dbReference type="RefSeq" id="WP_188859891.1">
    <property type="nucleotide sequence ID" value="NZ_BMLT01000003.1"/>
</dbReference>
<proteinExistence type="predicted"/>
<feature type="transmembrane region" description="Helical" evidence="1">
    <location>
        <begin position="21"/>
        <end position="39"/>
    </location>
</feature>
<keyword evidence="3" id="KW-1185">Reference proteome</keyword>
<reference evidence="2 3" key="1">
    <citation type="journal article" date="2014" name="Int. J. Syst. Evol. Microbiol.">
        <title>Complete genome sequence of Corynebacterium casei LMG S-19264T (=DSM 44701T), isolated from a smear-ripened cheese.</title>
        <authorList>
            <consortium name="US DOE Joint Genome Institute (JGI-PGF)"/>
            <person name="Walter F."/>
            <person name="Albersmeier A."/>
            <person name="Kalinowski J."/>
            <person name="Ruckert C."/>
        </authorList>
    </citation>
    <scope>NUCLEOTIDE SEQUENCE [LARGE SCALE GENOMIC DNA]</scope>
    <source>
        <strain evidence="2 3">CGMCC 1.7286</strain>
    </source>
</reference>
<sequence>MTQDNRNSGFFAAKRQRRWRGLVIVAGLMLSLLAWHSVLQTQERQAVEQFNRDISVRF</sequence>
<keyword evidence="1" id="KW-1133">Transmembrane helix</keyword>